<feature type="domain" description="MSP" evidence="3">
    <location>
        <begin position="21"/>
        <end position="144"/>
    </location>
</feature>
<dbReference type="GO" id="GO:0090158">
    <property type="term" value="P:endoplasmic reticulum membrane organization"/>
    <property type="evidence" value="ECO:0007669"/>
    <property type="project" value="TreeGrafter"/>
</dbReference>
<organism evidence="4 5">
    <name type="scientific">Daucus carota subsp. sativus</name>
    <name type="common">Carrot</name>
    <dbReference type="NCBI Taxonomy" id="79200"/>
    <lineage>
        <taxon>Eukaryota</taxon>
        <taxon>Viridiplantae</taxon>
        <taxon>Streptophyta</taxon>
        <taxon>Embryophyta</taxon>
        <taxon>Tracheophyta</taxon>
        <taxon>Spermatophyta</taxon>
        <taxon>Magnoliopsida</taxon>
        <taxon>eudicotyledons</taxon>
        <taxon>Gunneridae</taxon>
        <taxon>Pentapetalae</taxon>
        <taxon>asterids</taxon>
        <taxon>campanulids</taxon>
        <taxon>Apiales</taxon>
        <taxon>Apiaceae</taxon>
        <taxon>Apioideae</taxon>
        <taxon>Scandiceae</taxon>
        <taxon>Daucinae</taxon>
        <taxon>Daucus</taxon>
        <taxon>Daucus sect. Daucus</taxon>
    </lineage>
</organism>
<dbReference type="Proteomes" id="UP000077755">
    <property type="component" value="Chromosome 1"/>
</dbReference>
<dbReference type="KEGG" id="dcr:108198619"/>
<evidence type="ECO:0000313" key="4">
    <source>
        <dbReference type="EMBL" id="WOG82549.1"/>
    </source>
</evidence>
<reference evidence="4" key="1">
    <citation type="journal article" date="2016" name="Nat. Genet.">
        <title>A high-quality carrot genome assembly provides new insights into carotenoid accumulation and asterid genome evolution.</title>
        <authorList>
            <person name="Iorizzo M."/>
            <person name="Ellison S."/>
            <person name="Senalik D."/>
            <person name="Zeng P."/>
            <person name="Satapoomin P."/>
            <person name="Huang J."/>
            <person name="Bowman M."/>
            <person name="Iovene M."/>
            <person name="Sanseverino W."/>
            <person name="Cavagnaro P."/>
            <person name="Yildiz M."/>
            <person name="Macko-Podgorni A."/>
            <person name="Moranska E."/>
            <person name="Grzebelus E."/>
            <person name="Grzebelus D."/>
            <person name="Ashrafi H."/>
            <person name="Zheng Z."/>
            <person name="Cheng S."/>
            <person name="Spooner D."/>
            <person name="Van Deynze A."/>
            <person name="Simon P."/>
        </authorList>
    </citation>
    <scope>NUCLEOTIDE SEQUENCE</scope>
    <source>
        <tissue evidence="4">Leaf</tissue>
    </source>
</reference>
<keyword evidence="2" id="KW-0472">Membrane</keyword>
<dbReference type="SUPFAM" id="SSF49354">
    <property type="entry name" value="PapD-like"/>
    <property type="match status" value="1"/>
</dbReference>
<dbReference type="PROSITE" id="PS50202">
    <property type="entry name" value="MSP"/>
    <property type="match status" value="1"/>
</dbReference>
<proteinExistence type="inferred from homology"/>
<dbReference type="GO" id="GO:0061817">
    <property type="term" value="P:endoplasmic reticulum-plasma membrane tethering"/>
    <property type="evidence" value="ECO:0007669"/>
    <property type="project" value="TreeGrafter"/>
</dbReference>
<dbReference type="EMBL" id="CP093343">
    <property type="protein sequence ID" value="WOG82549.1"/>
    <property type="molecule type" value="Genomic_DNA"/>
</dbReference>
<evidence type="ECO:0000256" key="1">
    <source>
        <dbReference type="ARBA" id="ARBA00008932"/>
    </source>
</evidence>
<dbReference type="Pfam" id="PF00635">
    <property type="entry name" value="Motile_Sperm"/>
    <property type="match status" value="1"/>
</dbReference>
<dbReference type="AlphaFoldDB" id="A0AAF0W3S2"/>
<dbReference type="PANTHER" id="PTHR10809">
    <property type="entry name" value="VESICLE-ASSOCIATED MEMBRANE PROTEIN-ASSOCIATED PROTEIN"/>
    <property type="match status" value="1"/>
</dbReference>
<feature type="transmembrane region" description="Helical" evidence="2">
    <location>
        <begin position="207"/>
        <end position="227"/>
    </location>
</feature>
<dbReference type="Gene3D" id="2.60.40.10">
    <property type="entry name" value="Immunoglobulins"/>
    <property type="match status" value="1"/>
</dbReference>
<reference evidence="4" key="2">
    <citation type="submission" date="2022-03" db="EMBL/GenBank/DDBJ databases">
        <title>Draft title - Genomic analysis of global carrot germplasm unveils the trajectory of domestication and the origin of high carotenoid orange carrot.</title>
        <authorList>
            <person name="Iorizzo M."/>
            <person name="Ellison S."/>
            <person name="Senalik D."/>
            <person name="Macko-Podgorni A."/>
            <person name="Grzebelus D."/>
            <person name="Bostan H."/>
            <person name="Rolling W."/>
            <person name="Curaba J."/>
            <person name="Simon P."/>
        </authorList>
    </citation>
    <scope>NUCLEOTIDE SEQUENCE</scope>
    <source>
        <tissue evidence="4">Leaf</tissue>
    </source>
</reference>
<name>A0AAF0W3S2_DAUCS</name>
<evidence type="ECO:0000256" key="2">
    <source>
        <dbReference type="SAM" id="Phobius"/>
    </source>
</evidence>
<protein>
    <recommendedName>
        <fullName evidence="3">MSP domain-containing protein</fullName>
    </recommendedName>
</protein>
<dbReference type="GO" id="GO:0005789">
    <property type="term" value="C:endoplasmic reticulum membrane"/>
    <property type="evidence" value="ECO:0007669"/>
    <property type="project" value="InterPro"/>
</dbReference>
<keyword evidence="2" id="KW-1133">Transmembrane helix</keyword>
<dbReference type="InterPro" id="IPR013783">
    <property type="entry name" value="Ig-like_fold"/>
</dbReference>
<dbReference type="GO" id="GO:0005886">
    <property type="term" value="C:plasma membrane"/>
    <property type="evidence" value="ECO:0007669"/>
    <property type="project" value="TreeGrafter"/>
</dbReference>
<gene>
    <name evidence="4" type="ORF">DCAR_0101714</name>
</gene>
<evidence type="ECO:0000259" key="3">
    <source>
        <dbReference type="PROSITE" id="PS50202"/>
    </source>
</evidence>
<keyword evidence="2" id="KW-0812">Transmembrane</keyword>
<dbReference type="InterPro" id="IPR016763">
    <property type="entry name" value="VAP"/>
</dbReference>
<accession>A0AAF0W3S2</accession>
<dbReference type="InterPro" id="IPR000535">
    <property type="entry name" value="MSP_dom"/>
</dbReference>
<keyword evidence="5" id="KW-1185">Reference proteome</keyword>
<comment type="similarity">
    <text evidence="1">Belongs to the VAMP-associated protein (VAP) (TC 9.B.17) family.</text>
</comment>
<dbReference type="InterPro" id="IPR008962">
    <property type="entry name" value="PapD-like_sf"/>
</dbReference>
<evidence type="ECO:0000313" key="5">
    <source>
        <dbReference type="Proteomes" id="UP000077755"/>
    </source>
</evidence>
<dbReference type="PANTHER" id="PTHR10809:SF148">
    <property type="entry name" value="OS01G0936800 PROTEIN"/>
    <property type="match status" value="1"/>
</dbReference>
<sequence>MAFFISIFEDPTKYKNITKRLLKIQPLDIKILNEFGKQSACVIKLFNVSDRNHVAFKINIEESPERQYCLQPSEGLIKPKSACYLSVKNQALSLETADIKCKHKILIQSRIVPSSTNQDDVTPIMFADNSFISIQENMLWLFMFSPRHSSELNFNKNLELVKAMVTDIKEEFGSFKPSDEEEYMIIQKPAKTPEEMSFCEYTRTYTWLFWLAISITLVTVILLITFIR</sequence>